<feature type="region of interest" description="Disordered" evidence="1">
    <location>
        <begin position="57"/>
        <end position="108"/>
    </location>
</feature>
<proteinExistence type="predicted"/>
<protein>
    <submittedName>
        <fullName evidence="2">Uncharacterized protein</fullName>
    </submittedName>
</protein>
<keyword evidence="3" id="KW-1185">Reference proteome</keyword>
<dbReference type="Proteomes" id="UP001501570">
    <property type="component" value="Unassembled WGS sequence"/>
</dbReference>
<organism evidence="2 3">
    <name type="scientific">Rugosimonospora acidiphila</name>
    <dbReference type="NCBI Taxonomy" id="556531"/>
    <lineage>
        <taxon>Bacteria</taxon>
        <taxon>Bacillati</taxon>
        <taxon>Actinomycetota</taxon>
        <taxon>Actinomycetes</taxon>
        <taxon>Micromonosporales</taxon>
        <taxon>Micromonosporaceae</taxon>
        <taxon>Rugosimonospora</taxon>
    </lineage>
</organism>
<evidence type="ECO:0000313" key="3">
    <source>
        <dbReference type="Proteomes" id="UP001501570"/>
    </source>
</evidence>
<evidence type="ECO:0000256" key="1">
    <source>
        <dbReference type="SAM" id="MobiDB-lite"/>
    </source>
</evidence>
<dbReference type="EMBL" id="BAABJQ010000025">
    <property type="protein sequence ID" value="GAA5195970.1"/>
    <property type="molecule type" value="Genomic_DNA"/>
</dbReference>
<accession>A0ABP9SIG6</accession>
<name>A0ABP9SIG6_9ACTN</name>
<evidence type="ECO:0000313" key="2">
    <source>
        <dbReference type="EMBL" id="GAA5195970.1"/>
    </source>
</evidence>
<gene>
    <name evidence="2" type="ORF">GCM10023322_63850</name>
</gene>
<sequence length="140" mass="14228">MLGVVGAALDARGAVVWPGVARSAAGTVPASAPLVATRRVPTTAVDSAIGTNSFARRRPKAVGECGNDRRPEDVVSPGRRPLAPPRRPPAHRGGRRGSPPPGGQLVAAARSGASALLHATTWSSTVVSCPAANWFGLNTL</sequence>
<comment type="caution">
    <text evidence="2">The sequence shown here is derived from an EMBL/GenBank/DDBJ whole genome shotgun (WGS) entry which is preliminary data.</text>
</comment>
<reference evidence="3" key="1">
    <citation type="journal article" date="2019" name="Int. J. Syst. Evol. Microbiol.">
        <title>The Global Catalogue of Microorganisms (GCM) 10K type strain sequencing project: providing services to taxonomists for standard genome sequencing and annotation.</title>
        <authorList>
            <consortium name="The Broad Institute Genomics Platform"/>
            <consortium name="The Broad Institute Genome Sequencing Center for Infectious Disease"/>
            <person name="Wu L."/>
            <person name="Ma J."/>
        </authorList>
    </citation>
    <scope>NUCLEOTIDE SEQUENCE [LARGE SCALE GENOMIC DNA]</scope>
    <source>
        <strain evidence="3">JCM 18304</strain>
    </source>
</reference>